<organism evidence="2 3">
    <name type="scientific">Bordetella genomosp. 9</name>
    <dbReference type="NCBI Taxonomy" id="1416803"/>
    <lineage>
        <taxon>Bacteria</taxon>
        <taxon>Pseudomonadati</taxon>
        <taxon>Pseudomonadota</taxon>
        <taxon>Betaproteobacteria</taxon>
        <taxon>Burkholderiales</taxon>
        <taxon>Alcaligenaceae</taxon>
        <taxon>Bordetella</taxon>
    </lineage>
</organism>
<dbReference type="InterPro" id="IPR042100">
    <property type="entry name" value="Bug_dom1"/>
</dbReference>
<dbReference type="InterPro" id="IPR005064">
    <property type="entry name" value="BUG"/>
</dbReference>
<reference evidence="2" key="1">
    <citation type="submission" date="2017-05" db="EMBL/GenBank/DDBJ databases">
        <title>Complete and WGS of Bordetella genogroups.</title>
        <authorList>
            <person name="Spilker T."/>
            <person name="Lipuma J."/>
        </authorList>
    </citation>
    <scope>NUCLEOTIDE SEQUENCE</scope>
    <source>
        <strain evidence="2">AU21707</strain>
    </source>
</reference>
<dbReference type="Pfam" id="PF03401">
    <property type="entry name" value="TctC"/>
    <property type="match status" value="1"/>
</dbReference>
<keyword evidence="3" id="KW-1185">Reference proteome</keyword>
<protein>
    <recommendedName>
        <fullName evidence="4">LacI family transcriptional regulator</fullName>
    </recommendedName>
</protein>
<dbReference type="Gene3D" id="3.40.190.150">
    <property type="entry name" value="Bordetella uptake gene, domain 1"/>
    <property type="match status" value="1"/>
</dbReference>
<evidence type="ECO:0000313" key="2">
    <source>
        <dbReference type="EMBL" id="OZI26006.1"/>
    </source>
</evidence>
<evidence type="ECO:0000256" key="1">
    <source>
        <dbReference type="ARBA" id="ARBA00006987"/>
    </source>
</evidence>
<evidence type="ECO:0008006" key="4">
    <source>
        <dbReference type="Google" id="ProtNLM"/>
    </source>
</evidence>
<dbReference type="OrthoDB" id="8678477at2"/>
<dbReference type="InterPro" id="IPR006311">
    <property type="entry name" value="TAT_signal"/>
</dbReference>
<dbReference type="EMBL" id="NEVJ01000001">
    <property type="protein sequence ID" value="OZI26006.1"/>
    <property type="molecule type" value="Genomic_DNA"/>
</dbReference>
<accession>A0A261RLS8</accession>
<dbReference type="PROSITE" id="PS51318">
    <property type="entry name" value="TAT"/>
    <property type="match status" value="1"/>
</dbReference>
<dbReference type="SUPFAM" id="SSF53850">
    <property type="entry name" value="Periplasmic binding protein-like II"/>
    <property type="match status" value="1"/>
</dbReference>
<dbReference type="PIRSF" id="PIRSF017082">
    <property type="entry name" value="YflP"/>
    <property type="match status" value="1"/>
</dbReference>
<dbReference type="AlphaFoldDB" id="A0A261RLS8"/>
<dbReference type="PANTHER" id="PTHR42928:SF5">
    <property type="entry name" value="BLR1237 PROTEIN"/>
    <property type="match status" value="1"/>
</dbReference>
<proteinExistence type="inferred from homology"/>
<evidence type="ECO:0000313" key="3">
    <source>
        <dbReference type="Proteomes" id="UP000216857"/>
    </source>
</evidence>
<dbReference type="CDD" id="cd13578">
    <property type="entry name" value="PBP2_Bug27"/>
    <property type="match status" value="1"/>
</dbReference>
<gene>
    <name evidence="2" type="ORF">CAL26_01210</name>
</gene>
<sequence>MQGSTVKTTNTNMIAGTSRDHPLQGRRRVLRAFGPLSALAALGMGTMPLSALADGYPEHPLRLIVPMAPGGGADISMRLIAQKMQALWKPGVFVENRGGGTGAVGLTLVKSARPDGYTIVLCTASHAALQATRTDLPYDLLKDFVPVGQLTLTPYVLVVNPAVPAKTVDEVIKLSHQRPNGLTYGSAGIGSMQELAGQLLVSQGHARLLHVPYTGGGPAMAAVLGGQLDMIFATPQEAVPLVRSGRLRAIAVTGAQRSNLFPGIPTVAESGLKGYEVTQFYGVLAPAGTPAQAVATLNRDFTATVESPEVKQRLADEGQQVVTSTPEQFRAFLVNQIQQFKAAASGPAATGEKAAR</sequence>
<name>A0A261RLS8_9BORD</name>
<dbReference type="Proteomes" id="UP000216857">
    <property type="component" value="Unassembled WGS sequence"/>
</dbReference>
<dbReference type="Gene3D" id="3.40.190.10">
    <property type="entry name" value="Periplasmic binding protein-like II"/>
    <property type="match status" value="1"/>
</dbReference>
<comment type="similarity">
    <text evidence="1">Belongs to the UPF0065 (bug) family.</text>
</comment>
<dbReference type="PANTHER" id="PTHR42928">
    <property type="entry name" value="TRICARBOXYLATE-BINDING PROTEIN"/>
    <property type="match status" value="1"/>
</dbReference>
<comment type="caution">
    <text evidence="2">The sequence shown here is derived from an EMBL/GenBank/DDBJ whole genome shotgun (WGS) entry which is preliminary data.</text>
</comment>